<keyword evidence="3 5" id="KW-1133">Transmembrane helix</keyword>
<feature type="transmembrane region" description="Helical" evidence="5">
    <location>
        <begin position="72"/>
        <end position="88"/>
    </location>
</feature>
<dbReference type="RefSeq" id="WP_142716973.1">
    <property type="nucleotide sequence ID" value="NZ_FXTC01000001.1"/>
</dbReference>
<sequence length="135" mass="15604">MKKSVFLRLGLSVILLMHSVISIFSGDVNNFGHFYLDSIGFSPIGTYMAWVVKLTHLFSVPLLWFDRYIKPVAIANIIIFIFGIYFVHWQNGWFVVGGGTNGIEFNVLLIFSFLNLMYPEINFKKQNRIPHEKDI</sequence>
<name>A0A521BIS3_9FLAO</name>
<comment type="subcellular location">
    <subcellularLocation>
        <location evidence="1">Membrane</location>
        <topology evidence="1">Multi-pass membrane protein</topology>
    </subcellularLocation>
</comment>
<evidence type="ECO:0000256" key="5">
    <source>
        <dbReference type="SAM" id="Phobius"/>
    </source>
</evidence>
<keyword evidence="7" id="KW-1185">Reference proteome</keyword>
<dbReference type="InterPro" id="IPR032808">
    <property type="entry name" value="DoxX"/>
</dbReference>
<feature type="transmembrane region" description="Helical" evidence="5">
    <location>
        <begin position="5"/>
        <end position="24"/>
    </location>
</feature>
<reference evidence="6 7" key="1">
    <citation type="submission" date="2017-05" db="EMBL/GenBank/DDBJ databases">
        <authorList>
            <person name="Varghese N."/>
            <person name="Submissions S."/>
        </authorList>
    </citation>
    <scope>NUCLEOTIDE SEQUENCE [LARGE SCALE GENOMIC DNA]</scope>
    <source>
        <strain evidence="6 7">DSM 29371</strain>
    </source>
</reference>
<organism evidence="6 7">
    <name type="scientific">Chryseobacterium rhizoplanae</name>
    <dbReference type="NCBI Taxonomy" id="1609531"/>
    <lineage>
        <taxon>Bacteria</taxon>
        <taxon>Pseudomonadati</taxon>
        <taxon>Bacteroidota</taxon>
        <taxon>Flavobacteriia</taxon>
        <taxon>Flavobacteriales</taxon>
        <taxon>Weeksellaceae</taxon>
        <taxon>Chryseobacterium group</taxon>
        <taxon>Chryseobacterium</taxon>
    </lineage>
</organism>
<evidence type="ECO:0000256" key="3">
    <source>
        <dbReference type="ARBA" id="ARBA00022989"/>
    </source>
</evidence>
<feature type="transmembrane region" description="Helical" evidence="5">
    <location>
        <begin position="44"/>
        <end position="65"/>
    </location>
</feature>
<keyword evidence="4 5" id="KW-0472">Membrane</keyword>
<evidence type="ECO:0000256" key="4">
    <source>
        <dbReference type="ARBA" id="ARBA00023136"/>
    </source>
</evidence>
<protein>
    <submittedName>
        <fullName evidence="6">Putative oxidoreductase</fullName>
    </submittedName>
</protein>
<dbReference type="Proteomes" id="UP000316916">
    <property type="component" value="Unassembled WGS sequence"/>
</dbReference>
<accession>A0A521BIS3</accession>
<gene>
    <name evidence="6" type="ORF">SAMN06265171_1011022</name>
</gene>
<feature type="transmembrane region" description="Helical" evidence="5">
    <location>
        <begin position="94"/>
        <end position="118"/>
    </location>
</feature>
<dbReference type="GO" id="GO:0016020">
    <property type="term" value="C:membrane"/>
    <property type="evidence" value="ECO:0007669"/>
    <property type="project" value="UniProtKB-SubCell"/>
</dbReference>
<evidence type="ECO:0000256" key="2">
    <source>
        <dbReference type="ARBA" id="ARBA00022692"/>
    </source>
</evidence>
<evidence type="ECO:0000313" key="7">
    <source>
        <dbReference type="Proteomes" id="UP000316916"/>
    </source>
</evidence>
<evidence type="ECO:0000256" key="1">
    <source>
        <dbReference type="ARBA" id="ARBA00004141"/>
    </source>
</evidence>
<proteinExistence type="predicted"/>
<evidence type="ECO:0000313" key="6">
    <source>
        <dbReference type="EMBL" id="SMO46791.1"/>
    </source>
</evidence>
<dbReference type="AlphaFoldDB" id="A0A521BIS3"/>
<keyword evidence="2 5" id="KW-0812">Transmembrane</keyword>
<dbReference type="Pfam" id="PF07681">
    <property type="entry name" value="DoxX"/>
    <property type="match status" value="1"/>
</dbReference>
<dbReference type="EMBL" id="FXTC01000001">
    <property type="protein sequence ID" value="SMO46791.1"/>
    <property type="molecule type" value="Genomic_DNA"/>
</dbReference>